<dbReference type="PANTHER" id="PTHR37984:SF5">
    <property type="entry name" value="PROTEIN NYNRIN-LIKE"/>
    <property type="match status" value="1"/>
</dbReference>
<name>A0ABQ5CSZ5_9ASTR</name>
<dbReference type="PROSITE" id="PS50878">
    <property type="entry name" value="RT_POL"/>
    <property type="match status" value="1"/>
</dbReference>
<comment type="caution">
    <text evidence="9">The sequence shown here is derived from an EMBL/GenBank/DDBJ whole genome shotgun (WGS) entry which is preliminary data.</text>
</comment>
<dbReference type="Pfam" id="PF17917">
    <property type="entry name" value="RT_RNaseH"/>
    <property type="match status" value="1"/>
</dbReference>
<feature type="domain" description="Reverse transcriptase" evidence="8">
    <location>
        <begin position="315"/>
        <end position="502"/>
    </location>
</feature>
<dbReference type="InterPro" id="IPR050951">
    <property type="entry name" value="Retrovirus_Pol_polyprotein"/>
</dbReference>
<evidence type="ECO:0000259" key="8">
    <source>
        <dbReference type="PROSITE" id="PS50878"/>
    </source>
</evidence>
<keyword evidence="4" id="KW-0540">Nuclease</keyword>
<dbReference type="InterPro" id="IPR000477">
    <property type="entry name" value="RT_dom"/>
</dbReference>
<proteinExistence type="predicted"/>
<keyword evidence="5" id="KW-0255">Endonuclease</keyword>
<dbReference type="EMBL" id="BQNB010014575">
    <property type="protein sequence ID" value="GJT29854.1"/>
    <property type="molecule type" value="Genomic_DNA"/>
</dbReference>
<protein>
    <recommendedName>
        <fullName evidence="1">RNA-directed DNA polymerase</fullName>
        <ecNumber evidence="1">2.7.7.49</ecNumber>
    </recommendedName>
</protein>
<dbReference type="Pfam" id="PF17921">
    <property type="entry name" value="Integrase_H2C2"/>
    <property type="match status" value="1"/>
</dbReference>
<dbReference type="Gene3D" id="2.40.70.10">
    <property type="entry name" value="Acid Proteases"/>
    <property type="match status" value="1"/>
</dbReference>
<dbReference type="InterPro" id="IPR043502">
    <property type="entry name" value="DNA/RNA_pol_sf"/>
</dbReference>
<dbReference type="Pfam" id="PF08284">
    <property type="entry name" value="RVP_2"/>
    <property type="match status" value="1"/>
</dbReference>
<evidence type="ECO:0000256" key="3">
    <source>
        <dbReference type="ARBA" id="ARBA00022695"/>
    </source>
</evidence>
<dbReference type="Gene3D" id="1.10.340.70">
    <property type="match status" value="1"/>
</dbReference>
<dbReference type="InterPro" id="IPR041588">
    <property type="entry name" value="Integrase_H2C2"/>
</dbReference>
<gene>
    <name evidence="9" type="ORF">Tco_0910129</name>
</gene>
<dbReference type="Proteomes" id="UP001151760">
    <property type="component" value="Unassembled WGS sequence"/>
</dbReference>
<keyword evidence="2" id="KW-0808">Transferase</keyword>
<keyword evidence="10" id="KW-1185">Reference proteome</keyword>
<keyword evidence="6" id="KW-0378">Hydrolase</keyword>
<reference evidence="9" key="1">
    <citation type="journal article" date="2022" name="Int. J. Mol. Sci.">
        <title>Draft Genome of Tanacetum Coccineum: Genomic Comparison of Closely Related Tanacetum-Family Plants.</title>
        <authorList>
            <person name="Yamashiro T."/>
            <person name="Shiraishi A."/>
            <person name="Nakayama K."/>
            <person name="Satake H."/>
        </authorList>
    </citation>
    <scope>NUCLEOTIDE SEQUENCE</scope>
</reference>
<sequence>MVQTRQPNNPPDVVEIIAQQLQNIIPNIVTQVTNNLNNGNGNGNGRGNNGCTYKGFVACGPRDFDGTGGAVALTRWIEKMESVIDNSGFQARGRDAANAMAWNDFKALLTTEFCPSNKIEKLEGEFWNHSMVGADFSFISTKFAPLLNEKPSIANPGYVIANGKKEEVDRIFRGCRLELGDSIFLIDLIPLGQGSFDVIVGMDWLSNQKAVIVCHEKIVRIPIEEGKVLCVQGERNVGKIKTLMSTKANEPTLSDIPIVRDFKDVFLDDLSGLPPQRQVEFRIDLIPGATPIAKSPYRLAPSEMQELSKQLQELQDKGFIRPSHSPWGAPVLFVKKKDGSFRMCIDYREQNKLTIKNRYPLPRINDLSGQLQGARYFSKIDIRSGYHQLRVHDDDISKTAFRTRYGHFEFTVMPFGLTNAPAVFMDLINRVCKPYLDKFVIVFIDDILIYSKTKEDHENHLRLMLDLLRKEKLYAKFSKCKFWFWKAPTTPSEVRSFMGLAGYYRRFIENFSKIAKPLTSLTQKNQKYEWGEKQEEAFQTLKDNLCNALILSLPDGVEDFVVYCDASNQGLGCVLMQRDKVIAYASRQLKMHEKNYMTHDLELGSVVFALKIWRHYLYGTKSVIYTDHKSLQHIFDQKELNMRQRRWLELFSDYECEVKYHPGKANVVADALTQGEAFKDENVMAEGLNGTNQQMEKREDGSLYYMDRIWVSLVGGIRTKIMDEAHKTRYSMHPGADKMYYDLRDMHWWSGMKKEIAIYVSKCLTCAKVKAEHQRPSSLLQQPEIPEWKWEKIAMYFITKLPRSSSSHDAGWTFYVKVLANDAKSVGNAFRYEYDLSSSDGWINRAYNTNVRGYVESHSVCAPFEALYRRKCRSPILWVEIGDSGLIGPELVQEITDKVVVIRDRLKAARDRPLSRSSEENWSVAIGEIPEDIE</sequence>
<evidence type="ECO:0000256" key="6">
    <source>
        <dbReference type="ARBA" id="ARBA00022801"/>
    </source>
</evidence>
<evidence type="ECO:0000313" key="10">
    <source>
        <dbReference type="Proteomes" id="UP001151760"/>
    </source>
</evidence>
<dbReference type="SUPFAM" id="SSF56672">
    <property type="entry name" value="DNA/RNA polymerases"/>
    <property type="match status" value="1"/>
</dbReference>
<evidence type="ECO:0000256" key="5">
    <source>
        <dbReference type="ARBA" id="ARBA00022759"/>
    </source>
</evidence>
<dbReference type="CDD" id="cd09274">
    <property type="entry name" value="RNase_HI_RT_Ty3"/>
    <property type="match status" value="1"/>
</dbReference>
<accession>A0ABQ5CSZ5</accession>
<dbReference type="InterPro" id="IPR021109">
    <property type="entry name" value="Peptidase_aspartic_dom_sf"/>
</dbReference>
<dbReference type="Pfam" id="PF00078">
    <property type="entry name" value="RVT_1"/>
    <property type="match status" value="1"/>
</dbReference>
<dbReference type="CDD" id="cd01647">
    <property type="entry name" value="RT_LTR"/>
    <property type="match status" value="1"/>
</dbReference>
<dbReference type="InterPro" id="IPR043128">
    <property type="entry name" value="Rev_trsase/Diguanyl_cyclase"/>
</dbReference>
<dbReference type="Gene3D" id="3.30.70.270">
    <property type="match status" value="2"/>
</dbReference>
<organism evidence="9 10">
    <name type="scientific">Tanacetum coccineum</name>
    <dbReference type="NCBI Taxonomy" id="301880"/>
    <lineage>
        <taxon>Eukaryota</taxon>
        <taxon>Viridiplantae</taxon>
        <taxon>Streptophyta</taxon>
        <taxon>Embryophyta</taxon>
        <taxon>Tracheophyta</taxon>
        <taxon>Spermatophyta</taxon>
        <taxon>Magnoliopsida</taxon>
        <taxon>eudicotyledons</taxon>
        <taxon>Gunneridae</taxon>
        <taxon>Pentapetalae</taxon>
        <taxon>asterids</taxon>
        <taxon>campanulids</taxon>
        <taxon>Asterales</taxon>
        <taxon>Asteraceae</taxon>
        <taxon>Asteroideae</taxon>
        <taxon>Anthemideae</taxon>
        <taxon>Anthemidinae</taxon>
        <taxon>Tanacetum</taxon>
    </lineage>
</organism>
<evidence type="ECO:0000256" key="2">
    <source>
        <dbReference type="ARBA" id="ARBA00022679"/>
    </source>
</evidence>
<evidence type="ECO:0000256" key="7">
    <source>
        <dbReference type="ARBA" id="ARBA00022918"/>
    </source>
</evidence>
<dbReference type="Gene3D" id="3.10.10.10">
    <property type="entry name" value="HIV Type 1 Reverse Transcriptase, subunit A, domain 1"/>
    <property type="match status" value="1"/>
</dbReference>
<reference evidence="9" key="2">
    <citation type="submission" date="2022-01" db="EMBL/GenBank/DDBJ databases">
        <authorList>
            <person name="Yamashiro T."/>
            <person name="Shiraishi A."/>
            <person name="Satake H."/>
            <person name="Nakayama K."/>
        </authorList>
    </citation>
    <scope>NUCLEOTIDE SEQUENCE</scope>
</reference>
<dbReference type="CDD" id="cd00303">
    <property type="entry name" value="retropepsin_like"/>
    <property type="match status" value="1"/>
</dbReference>
<keyword evidence="7" id="KW-0695">RNA-directed DNA polymerase</keyword>
<keyword evidence="3" id="KW-0548">Nucleotidyltransferase</keyword>
<evidence type="ECO:0000256" key="1">
    <source>
        <dbReference type="ARBA" id="ARBA00012493"/>
    </source>
</evidence>
<evidence type="ECO:0000256" key="4">
    <source>
        <dbReference type="ARBA" id="ARBA00022722"/>
    </source>
</evidence>
<dbReference type="EC" id="2.7.7.49" evidence="1"/>
<evidence type="ECO:0000313" key="9">
    <source>
        <dbReference type="EMBL" id="GJT29854.1"/>
    </source>
</evidence>
<dbReference type="PANTHER" id="PTHR37984">
    <property type="entry name" value="PROTEIN CBG26694"/>
    <property type="match status" value="1"/>
</dbReference>
<dbReference type="InterPro" id="IPR041373">
    <property type="entry name" value="RT_RNaseH"/>
</dbReference>